<reference evidence="4 5" key="1">
    <citation type="submission" date="2015-01" db="EMBL/GenBank/DDBJ databases">
        <title>The Genome Sequence of Capronia semiimmersa CBS27337.</title>
        <authorList>
            <consortium name="The Broad Institute Genomics Platform"/>
            <person name="Cuomo C."/>
            <person name="de Hoog S."/>
            <person name="Gorbushina A."/>
            <person name="Stielow B."/>
            <person name="Teixiera M."/>
            <person name="Abouelleil A."/>
            <person name="Chapman S.B."/>
            <person name="Priest M."/>
            <person name="Young S.K."/>
            <person name="Wortman J."/>
            <person name="Nusbaum C."/>
            <person name="Birren B."/>
        </authorList>
    </citation>
    <scope>NUCLEOTIDE SEQUENCE [LARGE SCALE GENOMIC DNA]</scope>
    <source>
        <strain evidence="4 5">CBS 27337</strain>
    </source>
</reference>
<dbReference type="Pfam" id="PF25871">
    <property type="entry name" value="HTH_76"/>
    <property type="match status" value="1"/>
</dbReference>
<organism evidence="4 5">
    <name type="scientific">Phialophora macrospora</name>
    <dbReference type="NCBI Taxonomy" id="1851006"/>
    <lineage>
        <taxon>Eukaryota</taxon>
        <taxon>Fungi</taxon>
        <taxon>Dikarya</taxon>
        <taxon>Ascomycota</taxon>
        <taxon>Pezizomycotina</taxon>
        <taxon>Eurotiomycetes</taxon>
        <taxon>Chaetothyriomycetidae</taxon>
        <taxon>Chaetothyriales</taxon>
        <taxon>Herpotrichiellaceae</taxon>
        <taxon>Phialophora</taxon>
    </lineage>
</organism>
<dbReference type="InterPro" id="IPR058841">
    <property type="entry name" value="HTH_76"/>
</dbReference>
<dbReference type="Proteomes" id="UP000054266">
    <property type="component" value="Unassembled WGS sequence"/>
</dbReference>
<feature type="compositionally biased region" description="Low complexity" evidence="1">
    <location>
        <begin position="177"/>
        <end position="193"/>
    </location>
</feature>
<evidence type="ECO:0000256" key="1">
    <source>
        <dbReference type="SAM" id="MobiDB-lite"/>
    </source>
</evidence>
<keyword evidence="5" id="KW-1185">Reference proteome</keyword>
<feature type="region of interest" description="Disordered" evidence="1">
    <location>
        <begin position="219"/>
        <end position="300"/>
    </location>
</feature>
<dbReference type="HOGENOM" id="CLU_070882_2_0_1"/>
<evidence type="ECO:0000313" key="5">
    <source>
        <dbReference type="Proteomes" id="UP000054266"/>
    </source>
</evidence>
<dbReference type="EMBL" id="KN846958">
    <property type="protein sequence ID" value="KIW68134.1"/>
    <property type="molecule type" value="Genomic_DNA"/>
</dbReference>
<protein>
    <submittedName>
        <fullName evidence="4">Uncharacterized protein</fullName>
    </submittedName>
</protein>
<feature type="compositionally biased region" description="Basic and acidic residues" evidence="1">
    <location>
        <begin position="270"/>
        <end position="290"/>
    </location>
</feature>
<sequence length="324" mass="34634">MTTIDPPQEDVPPLPSSNAPATTGNSAVPNPTYLSIPPALESIYNQVTSYPFHADQEFLAGLAAILGHPDTLAAPEELQENSDLVLQAQCFYLSRRLNIDPPIDPGKYLEWVALQERSPTPHAHAQQPAIGPHIAAAVPVASADLQSTQTKPTTEAQQLEAEPPVQSAASSQGEQHTQPTTATAPSPAVSTPPDQETEPPYPTSFAAIVDLITRNLPIPGIEDIPPTVLEPGTSKIDRTPRRRKPWEKDVDTAAPTDEEEKQEATSTDAGARKSGEPQDRHEIESSDAAKEQSINGHVRLGQDQGVVKMLQPNAIAPSGLLSND</sequence>
<dbReference type="PANTHER" id="PTHR36855:SF1">
    <property type="entry name" value="PEROXISOME MEMBRANE ANCHOR PROTEIN PEX14P N-TERMINAL DOMAIN-CONTAINING PROTEIN"/>
    <property type="match status" value="1"/>
</dbReference>
<feature type="region of interest" description="Disordered" evidence="1">
    <location>
        <begin position="1"/>
        <end position="30"/>
    </location>
</feature>
<feature type="region of interest" description="Disordered" evidence="1">
    <location>
        <begin position="144"/>
        <end position="202"/>
    </location>
</feature>
<dbReference type="PANTHER" id="PTHR36855">
    <property type="entry name" value="CHROMOSOME 10, WHOLE GENOME SHOTGUN SEQUENCE"/>
    <property type="match status" value="1"/>
</dbReference>
<feature type="compositionally biased region" description="Polar residues" evidence="1">
    <location>
        <begin position="167"/>
        <end position="176"/>
    </location>
</feature>
<feature type="domain" description="PEX14-like helix-turn-helix" evidence="3">
    <location>
        <begin position="41"/>
        <end position="113"/>
    </location>
</feature>
<dbReference type="AlphaFoldDB" id="A0A0D2G899"/>
<gene>
    <name evidence="4" type="ORF">PV04_04101</name>
</gene>
<feature type="domain" description="Peroxisomal membrane protein PEX14-like KPWE" evidence="2">
    <location>
        <begin position="200"/>
        <end position="248"/>
    </location>
</feature>
<dbReference type="Pfam" id="PF17733">
    <property type="entry name" value="KPWE_dom"/>
    <property type="match status" value="1"/>
</dbReference>
<accession>A0A0D2G899</accession>
<evidence type="ECO:0000259" key="2">
    <source>
        <dbReference type="Pfam" id="PF17733"/>
    </source>
</evidence>
<feature type="compositionally biased region" description="Polar residues" evidence="1">
    <location>
        <begin position="144"/>
        <end position="157"/>
    </location>
</feature>
<name>A0A0D2G899_9EURO</name>
<evidence type="ECO:0000259" key="3">
    <source>
        <dbReference type="Pfam" id="PF25871"/>
    </source>
</evidence>
<proteinExistence type="predicted"/>
<evidence type="ECO:0000313" key="4">
    <source>
        <dbReference type="EMBL" id="KIW68134.1"/>
    </source>
</evidence>
<feature type="compositionally biased region" description="Polar residues" evidence="1">
    <location>
        <begin position="16"/>
        <end position="30"/>
    </location>
</feature>
<dbReference type="STRING" id="5601.A0A0D2G899"/>
<dbReference type="InterPro" id="IPR040554">
    <property type="entry name" value="KPWE_PEX14_dom"/>
</dbReference>